<accession>A0A803NN14</accession>
<feature type="transmembrane region" description="Helical" evidence="1">
    <location>
        <begin position="126"/>
        <end position="142"/>
    </location>
</feature>
<protein>
    <submittedName>
        <fullName evidence="2">Uncharacterized protein</fullName>
    </submittedName>
</protein>
<dbReference type="Gramene" id="evm.model.01.2900">
    <property type="protein sequence ID" value="cds.evm.model.01.2900"/>
    <property type="gene ID" value="evm.TU.01.2900"/>
</dbReference>
<reference evidence="2" key="2">
    <citation type="submission" date="2021-03" db="UniProtKB">
        <authorList>
            <consortium name="EnsemblPlants"/>
        </authorList>
    </citation>
    <scope>IDENTIFICATION</scope>
</reference>
<dbReference type="EnsemblPlants" id="evm.model.01.2900">
    <property type="protein sequence ID" value="cds.evm.model.01.2900"/>
    <property type="gene ID" value="evm.TU.01.2900"/>
</dbReference>
<evidence type="ECO:0000313" key="2">
    <source>
        <dbReference type="EnsemblPlants" id="cds.evm.model.01.2900"/>
    </source>
</evidence>
<sequence length="191" mass="21834">MATKNSRFSVHIYRDPFSHNHAVDPHSTVKTRTPKKTLLDPWDDTSHDTFFDLMFLSWLGEPWCLLLAEEQCRQLSSTTSGEMLVIHPSIVGMFEASWMPGFILWINARHGGQVVKLRPLDLTVKMGFNKVVFTLVTCWIFYRGRQMQLCKTTCATRGWEYLGIGSTVLHLENKVKVGWPVMIYPGIGGLM</sequence>
<keyword evidence="1" id="KW-1133">Transmembrane helix</keyword>
<evidence type="ECO:0000256" key="1">
    <source>
        <dbReference type="SAM" id="Phobius"/>
    </source>
</evidence>
<reference evidence="2" key="1">
    <citation type="submission" date="2018-11" db="EMBL/GenBank/DDBJ databases">
        <authorList>
            <person name="Grassa J C."/>
        </authorList>
    </citation>
    <scope>NUCLEOTIDE SEQUENCE [LARGE SCALE GENOMIC DNA]</scope>
</reference>
<dbReference type="AlphaFoldDB" id="A0A803NN14"/>
<keyword evidence="3" id="KW-1185">Reference proteome</keyword>
<evidence type="ECO:0000313" key="3">
    <source>
        <dbReference type="Proteomes" id="UP000596661"/>
    </source>
</evidence>
<keyword evidence="1" id="KW-0472">Membrane</keyword>
<dbReference type="EMBL" id="UZAU01000081">
    <property type="status" value="NOT_ANNOTATED_CDS"/>
    <property type="molecule type" value="Genomic_DNA"/>
</dbReference>
<keyword evidence="1" id="KW-0812">Transmembrane</keyword>
<name>A0A803NN14_CANSA</name>
<organism evidence="2 3">
    <name type="scientific">Cannabis sativa</name>
    <name type="common">Hemp</name>
    <name type="synonym">Marijuana</name>
    <dbReference type="NCBI Taxonomy" id="3483"/>
    <lineage>
        <taxon>Eukaryota</taxon>
        <taxon>Viridiplantae</taxon>
        <taxon>Streptophyta</taxon>
        <taxon>Embryophyta</taxon>
        <taxon>Tracheophyta</taxon>
        <taxon>Spermatophyta</taxon>
        <taxon>Magnoliopsida</taxon>
        <taxon>eudicotyledons</taxon>
        <taxon>Gunneridae</taxon>
        <taxon>Pentapetalae</taxon>
        <taxon>rosids</taxon>
        <taxon>fabids</taxon>
        <taxon>Rosales</taxon>
        <taxon>Cannabaceae</taxon>
        <taxon>Cannabis</taxon>
    </lineage>
</organism>
<feature type="transmembrane region" description="Helical" evidence="1">
    <location>
        <begin position="83"/>
        <end position="106"/>
    </location>
</feature>
<proteinExistence type="predicted"/>
<dbReference type="Proteomes" id="UP000596661">
    <property type="component" value="Chromosome 1"/>
</dbReference>